<dbReference type="SUPFAM" id="SSF53383">
    <property type="entry name" value="PLP-dependent transferases"/>
    <property type="match status" value="2"/>
</dbReference>
<comment type="catalytic activity">
    <reaction evidence="7 8">
        <text>N(6)-[(R)-lipoyl]-L-lysyl-[glycine-cleavage complex H protein] + glycine + H(+) = N(6)-[(R)-S(8)-aminomethyldihydrolipoyl]-L-lysyl-[glycine-cleavage complex H protein] + CO2</text>
        <dbReference type="Rhea" id="RHEA:24304"/>
        <dbReference type="Rhea" id="RHEA-COMP:10494"/>
        <dbReference type="Rhea" id="RHEA-COMP:10495"/>
        <dbReference type="ChEBI" id="CHEBI:15378"/>
        <dbReference type="ChEBI" id="CHEBI:16526"/>
        <dbReference type="ChEBI" id="CHEBI:57305"/>
        <dbReference type="ChEBI" id="CHEBI:83099"/>
        <dbReference type="ChEBI" id="CHEBI:83143"/>
        <dbReference type="EC" id="1.4.4.2"/>
    </reaction>
</comment>
<dbReference type="InterPro" id="IPR003437">
    <property type="entry name" value="GcvP"/>
</dbReference>
<dbReference type="NCBIfam" id="TIGR00461">
    <property type="entry name" value="gcvP"/>
    <property type="match status" value="1"/>
</dbReference>
<gene>
    <name evidence="8 12" type="primary">gcvP</name>
    <name evidence="12" type="ordered locus">Ctu_34520</name>
</gene>
<feature type="modified residue" description="N6-(pyridoxal phosphate)lysine" evidence="8 9">
    <location>
        <position position="721"/>
    </location>
</feature>
<evidence type="ECO:0000313" key="12">
    <source>
        <dbReference type="EMBL" id="CBA33519.1"/>
    </source>
</evidence>
<dbReference type="FunFam" id="3.40.640.10:FF:000007">
    <property type="entry name" value="glycine dehydrogenase (Decarboxylating), mitochondrial"/>
    <property type="match status" value="1"/>
</dbReference>
<dbReference type="InterPro" id="IPR015421">
    <property type="entry name" value="PyrdxlP-dep_Trfase_major"/>
</dbReference>
<evidence type="ECO:0000256" key="4">
    <source>
        <dbReference type="ARBA" id="ARBA00011690"/>
    </source>
</evidence>
<comment type="subunit">
    <text evidence="4 8">The glycine cleavage system is composed of four proteins: P, T, L and H.</text>
</comment>
<keyword evidence="6 8" id="KW-0560">Oxidoreductase</keyword>
<accession>C9XZS6</accession>
<dbReference type="EMBL" id="FN543093">
    <property type="protein sequence ID" value="CBA33519.1"/>
    <property type="molecule type" value="Genomic_DNA"/>
</dbReference>
<dbReference type="Proteomes" id="UP000002069">
    <property type="component" value="Chromosome"/>
</dbReference>
<feature type="domain" description="Glycine cleavage system P-protein N-terminal" evidence="10">
    <location>
        <begin position="29"/>
        <end position="451"/>
    </location>
</feature>
<dbReference type="GO" id="GO:0016594">
    <property type="term" value="F:glycine binding"/>
    <property type="evidence" value="ECO:0007669"/>
    <property type="project" value="TreeGrafter"/>
</dbReference>
<dbReference type="PATRIC" id="fig|693216.3.peg.3264"/>
<feature type="domain" description="Glycine cleavage system P-protein N-terminal" evidence="10">
    <location>
        <begin position="487"/>
        <end position="752"/>
    </location>
</feature>
<proteinExistence type="inferred from homology"/>
<dbReference type="EC" id="1.4.4.2" evidence="8"/>
<dbReference type="InterPro" id="IPR015424">
    <property type="entry name" value="PyrdxlP-dep_Trfase"/>
</dbReference>
<dbReference type="NCBIfam" id="NF003346">
    <property type="entry name" value="PRK04366.1"/>
    <property type="match status" value="1"/>
</dbReference>
<dbReference type="CDD" id="cd00613">
    <property type="entry name" value="GDC-P"/>
    <property type="match status" value="2"/>
</dbReference>
<dbReference type="GO" id="GO:0005829">
    <property type="term" value="C:cytosol"/>
    <property type="evidence" value="ECO:0007669"/>
    <property type="project" value="TreeGrafter"/>
</dbReference>
<evidence type="ECO:0000259" key="10">
    <source>
        <dbReference type="Pfam" id="PF02347"/>
    </source>
</evidence>
<reference evidence="12 13" key="1">
    <citation type="journal article" date="2010" name="J. Bacteriol.">
        <title>Complete Genome Sequence of Cronobacter turicensis LMG 23827, a foodborne pathogen causing deaths in neonates.</title>
        <authorList>
            <person name="Stephan R."/>
            <person name="Lehner A."/>
            <person name="Tischler P."/>
            <person name="Rattei T."/>
        </authorList>
    </citation>
    <scope>NUCLEOTIDE SEQUENCE [LARGE SCALE GENOMIC DNA]</scope>
    <source>
        <strain evidence="13">DSM 18703 / CCUG 55852 / LMG 23827 / z3032</strain>
    </source>
</reference>
<keyword evidence="5 8" id="KW-0663">Pyridoxal phosphate</keyword>
<evidence type="ECO:0000313" key="13">
    <source>
        <dbReference type="Proteomes" id="UP000002069"/>
    </source>
</evidence>
<dbReference type="GO" id="GO:0004375">
    <property type="term" value="F:glycine dehydrogenase (decarboxylating) activity"/>
    <property type="evidence" value="ECO:0007669"/>
    <property type="project" value="UniProtKB-EC"/>
</dbReference>
<dbReference type="GO" id="GO:0019464">
    <property type="term" value="P:glycine decarboxylation via glycine cleavage system"/>
    <property type="evidence" value="ECO:0007669"/>
    <property type="project" value="UniProtKB-UniRule"/>
</dbReference>
<dbReference type="Gene3D" id="3.90.1150.10">
    <property type="entry name" value="Aspartate Aminotransferase, domain 1"/>
    <property type="match status" value="2"/>
</dbReference>
<reference evidence="13" key="2">
    <citation type="journal article" date="2011" name="J. Bacteriol.">
        <title>Complete genome sequence of Cronobacter turicensis LMG 23827, a food-borne pathogen causing deaths in neonates.</title>
        <authorList>
            <person name="Stephan R."/>
            <person name="Lehner A."/>
            <person name="Tischler P."/>
            <person name="Rattei T."/>
        </authorList>
    </citation>
    <scope>NUCLEOTIDE SEQUENCE [LARGE SCALE GENOMIC DNA]</scope>
    <source>
        <strain evidence="13">DSM 18703 / CCUG 55852 / LMG 23827 / z3032</strain>
    </source>
</reference>
<feature type="domain" description="Glycine dehydrogenase C-terminal" evidence="11">
    <location>
        <begin position="794"/>
        <end position="915"/>
    </location>
</feature>
<dbReference type="Gene3D" id="3.40.640.10">
    <property type="entry name" value="Type I PLP-dependent aspartate aminotransferase-like (Major domain)"/>
    <property type="match status" value="2"/>
</dbReference>
<dbReference type="Pfam" id="PF02347">
    <property type="entry name" value="GDC-P"/>
    <property type="match status" value="2"/>
</dbReference>
<dbReference type="HAMAP" id="MF_00711">
    <property type="entry name" value="GcvP"/>
    <property type="match status" value="1"/>
</dbReference>
<dbReference type="PANTHER" id="PTHR11773">
    <property type="entry name" value="GLYCINE DEHYDROGENASE, DECARBOXYLATING"/>
    <property type="match status" value="1"/>
</dbReference>
<keyword evidence="13" id="KW-1185">Reference proteome</keyword>
<dbReference type="GO" id="GO:0005960">
    <property type="term" value="C:glycine cleavage complex"/>
    <property type="evidence" value="ECO:0007669"/>
    <property type="project" value="TreeGrafter"/>
</dbReference>
<evidence type="ECO:0000256" key="9">
    <source>
        <dbReference type="PIRSR" id="PIRSR603437-50"/>
    </source>
</evidence>
<dbReference type="HOGENOM" id="CLU_004620_3_2_6"/>
<dbReference type="PANTHER" id="PTHR11773:SF13">
    <property type="entry name" value="GLYCINE DEHYDROGENASE (DECARBOXYLATING)"/>
    <property type="match status" value="1"/>
</dbReference>
<sequence>MYLPHCTFQEISPMTQTLSHLENRDAFIERHIGPGVDQQQEMLRTVGADSLDALISQIVPADIQLETPPDVGDAATEFAALAELKAIAGRNKRFKNYIGMGYTAVHTPPVILRNMLENPGWYTAYTPYQPEVSQGRLEALLNFQQVTLDLTGLDIASASLLDEATAAAEAMAMAKRVSKLKNANRFFVAADVHPQTLDVVRTRAETFGFEVIVDDAPKALDHQDLFGVLLQQVGTTGEVHDYRELISELKSRKVIVSVAADFMALVLLTAPGKQGADIVFGSAQRFGVPMGYGGPHAAFFAASDEFKRSMPGRIIGVSKDAAGRTALRMAMQTREQHIRREKANSNICTSQVLLANIASLYAVFHGPAGLKRIASRIHRFADILAAGLQQKGLKLRHATWFDTLCVDVADKAAVLARAQASEINLRSDIPGAVGITLDETTTRADVLALLRAIAGDDAAVDIDALDKDVAHDSRSIPPAMLRDDAILTHPVFNRYHSETEMMRYMHSLERKDLALNQAMIPLGSCTMKLNAAAEMIPITWPEFAELHPFCPADQAEGYLQMISQLSDWLVKLTGYDALCMQPNSGAQGEYAGLLAIRHYHESRNEGHRDICLIPSSAHGTNPASAQMAGMQVVVVACDKQGNIDLADLRAKAETAGDKLSCIMVTYPSTHGVYEETIREVCNIVHQYGGQVYLDGANMNAQVGITSPGYIGADVSHLNLHKTFCIPHGGGGPGMGPIGVKAHLAPFVPGHSVVQIEGMLTSQGAVSAAPFGSASILPISWMYIRMMGAQGLKKASQTAILNANYIASRLKDAYPVLYTGRDGRVAHECILDIRPLKETTGISELDIAKRLIDYGFHAPTMSFPVAGTLMVEPTESESKTELDRFIDAMLSIRSEIDRVAQGEWPQDDNPLVNAPHVQRELAQAWDHAYSRELAAFPAGFENKYWPTVKRLDDVYGDRNLFCSCVPMSEYQ</sequence>
<organism evidence="12 13">
    <name type="scientific">Cronobacter turicensis (strain DSM 18703 / CCUG 55852 / LMG 23827 / z3032)</name>
    <dbReference type="NCBI Taxonomy" id="693216"/>
    <lineage>
        <taxon>Bacteria</taxon>
        <taxon>Pseudomonadati</taxon>
        <taxon>Pseudomonadota</taxon>
        <taxon>Gammaproteobacteria</taxon>
        <taxon>Enterobacterales</taxon>
        <taxon>Enterobacteriaceae</taxon>
        <taxon>Cronobacter</taxon>
    </lineage>
</organism>
<evidence type="ECO:0000256" key="2">
    <source>
        <dbReference type="ARBA" id="ARBA00003788"/>
    </source>
</evidence>
<dbReference type="InterPro" id="IPR049316">
    <property type="entry name" value="GDC-P_C"/>
</dbReference>
<dbReference type="FunFam" id="3.90.1150.10:FF:000007">
    <property type="entry name" value="Glycine dehydrogenase (decarboxylating), mitochondrial"/>
    <property type="match status" value="1"/>
</dbReference>
<evidence type="ECO:0000256" key="6">
    <source>
        <dbReference type="ARBA" id="ARBA00023002"/>
    </source>
</evidence>
<evidence type="ECO:0000256" key="1">
    <source>
        <dbReference type="ARBA" id="ARBA00001933"/>
    </source>
</evidence>
<evidence type="ECO:0000256" key="5">
    <source>
        <dbReference type="ARBA" id="ARBA00022898"/>
    </source>
</evidence>
<evidence type="ECO:0000256" key="7">
    <source>
        <dbReference type="ARBA" id="ARBA00049026"/>
    </source>
</evidence>
<comment type="function">
    <text evidence="2 8">The glycine cleavage system catalyzes the degradation of glycine. The P protein binds the alpha-amino group of glycine through its pyridoxal phosphate cofactor; CO(2) is released and the remaining methylamine moiety is then transferred to the lipoamide cofactor of the H protein.</text>
</comment>
<dbReference type="GO" id="GO:0030170">
    <property type="term" value="F:pyridoxal phosphate binding"/>
    <property type="evidence" value="ECO:0007669"/>
    <property type="project" value="TreeGrafter"/>
</dbReference>
<evidence type="ECO:0000256" key="8">
    <source>
        <dbReference type="HAMAP-Rule" id="MF_00711"/>
    </source>
</evidence>
<dbReference type="InterPro" id="IPR020581">
    <property type="entry name" value="GDC_P"/>
</dbReference>
<dbReference type="Pfam" id="PF21478">
    <property type="entry name" value="GcvP2_C"/>
    <property type="match status" value="1"/>
</dbReference>
<dbReference type="InterPro" id="IPR049315">
    <property type="entry name" value="GDC-P_N"/>
</dbReference>
<dbReference type="AlphaFoldDB" id="C9XZS6"/>
<dbReference type="KEGG" id="ctu:CTU_34520"/>
<dbReference type="InterPro" id="IPR015422">
    <property type="entry name" value="PyrdxlP-dep_Trfase_small"/>
</dbReference>
<comment type="similarity">
    <text evidence="3 8">Belongs to the GcvP family.</text>
</comment>
<protein>
    <recommendedName>
        <fullName evidence="8">Glycine dehydrogenase (decarboxylating)</fullName>
        <ecNumber evidence="8">1.4.4.2</ecNumber>
    </recommendedName>
    <alternativeName>
        <fullName evidence="8">Glycine cleavage system P-protein</fullName>
    </alternativeName>
    <alternativeName>
        <fullName evidence="8">Glycine decarboxylase</fullName>
    </alternativeName>
    <alternativeName>
        <fullName evidence="8">Glycine dehydrogenase (aminomethyl-transferring)</fullName>
    </alternativeName>
</protein>
<comment type="cofactor">
    <cofactor evidence="1 8 9">
        <name>pyridoxal 5'-phosphate</name>
        <dbReference type="ChEBI" id="CHEBI:597326"/>
    </cofactor>
</comment>
<evidence type="ECO:0000259" key="11">
    <source>
        <dbReference type="Pfam" id="PF21478"/>
    </source>
</evidence>
<evidence type="ECO:0000256" key="3">
    <source>
        <dbReference type="ARBA" id="ARBA00010756"/>
    </source>
</evidence>
<name>C9XZS6_CROTZ</name>
<dbReference type="FunFam" id="3.40.640.10:FF:000005">
    <property type="entry name" value="Glycine dehydrogenase (decarboxylating), mitochondrial"/>
    <property type="match status" value="1"/>
</dbReference>